<dbReference type="Pfam" id="PF12796">
    <property type="entry name" value="Ank_2"/>
    <property type="match status" value="1"/>
</dbReference>
<evidence type="ECO:0000313" key="17">
    <source>
        <dbReference type="EMBL" id="CAH0113530.1"/>
    </source>
</evidence>
<dbReference type="GO" id="GO:0043596">
    <property type="term" value="C:nuclear replication fork"/>
    <property type="evidence" value="ECO:0007669"/>
    <property type="project" value="TreeGrafter"/>
</dbReference>
<sequence>MNSYTFKDVPKLLKVKAKAKSKGELKEIANCCNVLGELYQQQGKYEDAISEHEEERKLCKQLNDCIGIGIAHRKVGEALNELGQYEDALKHQQKYFVLAKSADNKLEVQRALATIGRTHFCHAEALTTNNRILYDKALESSKWSYQKSLELCERLREVVSERDYMQMNSRLLLNLGLVCDLQQQDSAAVNYFKKASYIADKYNFKEDLHRCHYSLALFYQRRKNYSQAKREAENAEKVAFQLKDKALICDDLALKAQLFVIMADFESARRYLIKAYRQKTPVVQDREKIESDLRTAVKLCKLQDMCCTLSSNDEEKLMRLHEKMGDLCSSLKAFPRAIDFYLKMLTKAQELQWTAKDINPIYVSLSQTYMDEKDYKNAIKYYKKELEHYEDIPAESCRTLLNIANALEEDGATYYELEPLYQQALEFAIKAENPRLKATTLNSLAVLHEMNGYMEKSQESMATVNQICSDYNIDLDDDSETPASQSRNDAFDLDDEIDLDDIIDEDSDEESELLGNNRGRRRPKKNIEKLNVKGETALHRACIKQDIALVRLLLQQKHKVNVRDNCGWTPLHEACNYGNVEIVQLLIDNGATVNDRGGKHCEGVTSLHDAASCGHVDVMESLLRSGANPLSQTDAGESVYECLLKWRLRTGGDLDSQTLKECLNMEKKLSEAMKKANQVIPSMREVEHKQSSTSALIPEDEIIGSSFQNDELSLVNLTDDVEIDDPVKLRESKDKRLASSAAQREYAQAMKVIGSSSSVRRSAVVTAGPTKRSRTHQPALVLEDELVEEWIENDLPSPTRKPNKKSNYSLPVHKPSYQSDKEKTPSSSRPNKNSSKLRLSSRRKPDTNSSTFQEDITLSDDDFAVEVVPPSAKRAKPSPSFTINSSDDSNDRASPILSVSKRAKKPVQLSMYAFTEANSHSDNHIQASKKTINKPTASTQPQLPSPSVLKLYVRIQDKVLLIPVERSKSVQWLSDEAARRYYNMTGLNPVLSLHTMDGAVLNGEDEVTLIFQDGDKLVGEMVKWDLQPLPERYANLCRQLEVVRLGEIDSLLTNAHTGGKLSLRQPLGSLLLPVVKALRYQENLWDLDLSCTKLDDHLFQSLCEALSTLPHLVSLDLKGNLITAAGLTRLAESLRAENVTGLKKLQRLNLSFNPIGDGAAYPLASCFHHMSALRCLQIESCDLTDRFLDDHISPVLKRRRLEDLRIGLNEFTTSSIQSWMHVLDFSCLKYLSLQGLSSERLVSILVSNIQTAGCCQLIELELSHCNLTDSCVEQLVLVFDYTPDLKKIVLKNNNRLSIDSVANLLTFCRTKCVLIKELDFFGCALTRSDSMDNERCVESLRSFLVWSKSLQSLSFSFSRQKSDPTWIPSLSDVWIRGHDNGGVVKQPTVHQLILLTLNCS</sequence>
<evidence type="ECO:0000256" key="16">
    <source>
        <dbReference type="SAM" id="MobiDB-lite"/>
    </source>
</evidence>
<dbReference type="InterPro" id="IPR032675">
    <property type="entry name" value="LRR_dom_sf"/>
</dbReference>
<dbReference type="InterPro" id="IPR036770">
    <property type="entry name" value="Ankyrin_rpt-contain_sf"/>
</dbReference>
<reference evidence="17" key="1">
    <citation type="submission" date="2021-11" db="EMBL/GenBank/DDBJ databases">
        <authorList>
            <person name="Schell T."/>
        </authorList>
    </citation>
    <scope>NUCLEOTIDE SEQUENCE</scope>
    <source>
        <strain evidence="17">M5</strain>
    </source>
</reference>
<dbReference type="SUPFAM" id="SSF52047">
    <property type="entry name" value="RNI-like"/>
    <property type="match status" value="1"/>
</dbReference>
<comment type="subcellular location">
    <subcellularLocation>
        <location evidence="2">Chromosome</location>
    </subcellularLocation>
    <subcellularLocation>
        <location evidence="1">Nucleus</location>
    </subcellularLocation>
</comment>
<feature type="compositionally biased region" description="Polar residues" evidence="16">
    <location>
        <begin position="920"/>
        <end position="942"/>
    </location>
</feature>
<evidence type="ECO:0000256" key="5">
    <source>
        <dbReference type="ARBA" id="ARBA00022454"/>
    </source>
</evidence>
<evidence type="ECO:0000256" key="13">
    <source>
        <dbReference type="ARBA" id="ARBA00023242"/>
    </source>
</evidence>
<feature type="repeat" description="ANK" evidence="14">
    <location>
        <begin position="533"/>
        <end position="565"/>
    </location>
</feature>
<dbReference type="PANTHER" id="PTHR46358">
    <property type="entry name" value="TONSOKU-LIKE PROTEIN"/>
    <property type="match status" value="1"/>
</dbReference>
<evidence type="ECO:0000256" key="10">
    <source>
        <dbReference type="ARBA" id="ARBA00022853"/>
    </source>
</evidence>
<dbReference type="SMART" id="SM00368">
    <property type="entry name" value="LRR_RI"/>
    <property type="match status" value="4"/>
</dbReference>
<feature type="region of interest" description="Disordered" evidence="16">
    <location>
        <begin position="793"/>
        <end position="855"/>
    </location>
</feature>
<dbReference type="GO" id="GO:0006325">
    <property type="term" value="P:chromatin organization"/>
    <property type="evidence" value="ECO:0007669"/>
    <property type="project" value="UniProtKB-KW"/>
</dbReference>
<evidence type="ECO:0000256" key="14">
    <source>
        <dbReference type="PROSITE-ProRule" id="PRU00023"/>
    </source>
</evidence>
<dbReference type="Gene3D" id="3.80.10.10">
    <property type="entry name" value="Ribonuclease Inhibitor"/>
    <property type="match status" value="2"/>
</dbReference>
<keyword evidence="12" id="KW-0234">DNA repair</keyword>
<protein>
    <recommendedName>
        <fullName evidence="4">Tonsoku-like protein</fullName>
    </recommendedName>
</protein>
<gene>
    <name evidence="17" type="ORF">DGAL_LOCUS17427</name>
</gene>
<feature type="region of interest" description="Disordered" evidence="16">
    <location>
        <begin position="920"/>
        <end position="943"/>
    </location>
</feature>
<dbReference type="InterPro" id="IPR019734">
    <property type="entry name" value="TPR_rpt"/>
</dbReference>
<dbReference type="SUPFAM" id="SSF48452">
    <property type="entry name" value="TPR-like"/>
    <property type="match status" value="3"/>
</dbReference>
<dbReference type="GO" id="GO:0031297">
    <property type="term" value="P:replication fork processing"/>
    <property type="evidence" value="ECO:0007669"/>
    <property type="project" value="TreeGrafter"/>
</dbReference>
<dbReference type="PROSITE" id="PS50088">
    <property type="entry name" value="ANK_REPEAT"/>
    <property type="match status" value="3"/>
</dbReference>
<evidence type="ECO:0000256" key="3">
    <source>
        <dbReference type="ARBA" id="ARBA00010999"/>
    </source>
</evidence>
<feature type="region of interest" description="Disordered" evidence="16">
    <location>
        <begin position="757"/>
        <end position="779"/>
    </location>
</feature>
<accession>A0A8J2S5L2</accession>
<evidence type="ECO:0000256" key="7">
    <source>
        <dbReference type="ARBA" id="ARBA00022737"/>
    </source>
</evidence>
<evidence type="ECO:0000313" key="18">
    <source>
        <dbReference type="Proteomes" id="UP000789390"/>
    </source>
</evidence>
<organism evidence="17 18">
    <name type="scientific">Daphnia galeata</name>
    <dbReference type="NCBI Taxonomy" id="27404"/>
    <lineage>
        <taxon>Eukaryota</taxon>
        <taxon>Metazoa</taxon>
        <taxon>Ecdysozoa</taxon>
        <taxon>Arthropoda</taxon>
        <taxon>Crustacea</taxon>
        <taxon>Branchiopoda</taxon>
        <taxon>Diplostraca</taxon>
        <taxon>Cladocera</taxon>
        <taxon>Anomopoda</taxon>
        <taxon>Daphniidae</taxon>
        <taxon>Daphnia</taxon>
    </lineage>
</organism>
<dbReference type="PANTHER" id="PTHR46358:SF1">
    <property type="entry name" value="TONSOKU-LIKE PROTEIN"/>
    <property type="match status" value="1"/>
</dbReference>
<keyword evidence="7" id="KW-0677">Repeat</keyword>
<dbReference type="EMBL" id="CAKKLH010000341">
    <property type="protein sequence ID" value="CAH0113530.1"/>
    <property type="molecule type" value="Genomic_DNA"/>
</dbReference>
<dbReference type="SMART" id="SM00248">
    <property type="entry name" value="ANK"/>
    <property type="match status" value="3"/>
</dbReference>
<dbReference type="GO" id="GO:0000724">
    <property type="term" value="P:double-strand break repair via homologous recombination"/>
    <property type="evidence" value="ECO:0007669"/>
    <property type="project" value="TreeGrafter"/>
</dbReference>
<keyword evidence="9 15" id="KW-0802">TPR repeat</keyword>
<dbReference type="InterPro" id="IPR002110">
    <property type="entry name" value="Ankyrin_rpt"/>
</dbReference>
<name>A0A8J2S5L2_9CRUS</name>
<keyword evidence="10" id="KW-0156">Chromatin regulator</keyword>
<comment type="caution">
    <text evidence="17">The sequence shown here is derived from an EMBL/GenBank/DDBJ whole genome shotgun (WGS) entry which is preliminary data.</text>
</comment>
<evidence type="ECO:0000256" key="9">
    <source>
        <dbReference type="ARBA" id="ARBA00022803"/>
    </source>
</evidence>
<evidence type="ECO:0000256" key="8">
    <source>
        <dbReference type="ARBA" id="ARBA00022763"/>
    </source>
</evidence>
<evidence type="ECO:0000256" key="1">
    <source>
        <dbReference type="ARBA" id="ARBA00004123"/>
    </source>
</evidence>
<evidence type="ECO:0000256" key="2">
    <source>
        <dbReference type="ARBA" id="ARBA00004286"/>
    </source>
</evidence>
<feature type="region of interest" description="Disordered" evidence="16">
    <location>
        <begin position="869"/>
        <end position="898"/>
    </location>
</feature>
<dbReference type="Gene3D" id="1.25.40.20">
    <property type="entry name" value="Ankyrin repeat-containing domain"/>
    <property type="match status" value="1"/>
</dbReference>
<dbReference type="SMART" id="SM00028">
    <property type="entry name" value="TPR"/>
    <property type="match status" value="6"/>
</dbReference>
<feature type="repeat" description="ANK" evidence="14">
    <location>
        <begin position="602"/>
        <end position="634"/>
    </location>
</feature>
<feature type="compositionally biased region" description="Low complexity" evidence="16">
    <location>
        <begin position="825"/>
        <end position="838"/>
    </location>
</feature>
<dbReference type="OrthoDB" id="273147at2759"/>
<comment type="similarity">
    <text evidence="3">Belongs to the Tonsoku family.</text>
</comment>
<evidence type="ECO:0000256" key="12">
    <source>
        <dbReference type="ARBA" id="ARBA00023204"/>
    </source>
</evidence>
<dbReference type="Gene3D" id="1.25.40.10">
    <property type="entry name" value="Tetratricopeptide repeat domain"/>
    <property type="match status" value="2"/>
</dbReference>
<feature type="compositionally biased region" description="Low complexity" evidence="16">
    <location>
        <begin position="869"/>
        <end position="880"/>
    </location>
</feature>
<feature type="repeat" description="TPR" evidence="15">
    <location>
        <begin position="359"/>
        <end position="392"/>
    </location>
</feature>
<dbReference type="Proteomes" id="UP000789390">
    <property type="component" value="Unassembled WGS sequence"/>
</dbReference>
<keyword evidence="13" id="KW-0539">Nucleus</keyword>
<dbReference type="InterPro" id="IPR011990">
    <property type="entry name" value="TPR-like_helical_dom_sf"/>
</dbReference>
<keyword evidence="5" id="KW-0158">Chromosome</keyword>
<dbReference type="Pfam" id="PF13516">
    <property type="entry name" value="LRR_6"/>
    <property type="match status" value="2"/>
</dbReference>
<dbReference type="InterPro" id="IPR001611">
    <property type="entry name" value="Leu-rich_rpt"/>
</dbReference>
<proteinExistence type="inferred from homology"/>
<evidence type="ECO:0000256" key="6">
    <source>
        <dbReference type="ARBA" id="ARBA00022614"/>
    </source>
</evidence>
<dbReference type="SUPFAM" id="SSF48403">
    <property type="entry name" value="Ankyrin repeat"/>
    <property type="match status" value="1"/>
</dbReference>
<evidence type="ECO:0000256" key="4">
    <source>
        <dbReference type="ARBA" id="ARBA00017829"/>
    </source>
</evidence>
<evidence type="ECO:0000256" key="15">
    <source>
        <dbReference type="PROSITE-ProRule" id="PRU00339"/>
    </source>
</evidence>
<feature type="repeat" description="ANK" evidence="14">
    <location>
        <begin position="566"/>
        <end position="598"/>
    </location>
</feature>
<dbReference type="Pfam" id="PF13181">
    <property type="entry name" value="TPR_8"/>
    <property type="match status" value="1"/>
</dbReference>
<dbReference type="Pfam" id="PF13424">
    <property type="entry name" value="TPR_12"/>
    <property type="match status" value="1"/>
</dbReference>
<dbReference type="InterPro" id="IPR052311">
    <property type="entry name" value="MMS22L-TONSL_complex_comp"/>
</dbReference>
<keyword evidence="11 14" id="KW-0040">ANK repeat</keyword>
<dbReference type="PROSITE" id="PS50297">
    <property type="entry name" value="ANK_REP_REGION"/>
    <property type="match status" value="3"/>
</dbReference>
<keyword evidence="8" id="KW-0227">DNA damage</keyword>
<keyword evidence="18" id="KW-1185">Reference proteome</keyword>
<dbReference type="PROSITE" id="PS50005">
    <property type="entry name" value="TPR"/>
    <property type="match status" value="1"/>
</dbReference>
<keyword evidence="6" id="KW-0433">Leucine-rich repeat</keyword>
<evidence type="ECO:0000256" key="11">
    <source>
        <dbReference type="ARBA" id="ARBA00023043"/>
    </source>
</evidence>